<dbReference type="Gene3D" id="3.30.810.10">
    <property type="entry name" value="2-Layer Sandwich"/>
    <property type="match status" value="1"/>
</dbReference>
<dbReference type="GO" id="GO:0005524">
    <property type="term" value="F:ATP binding"/>
    <property type="evidence" value="ECO:0007669"/>
    <property type="project" value="UniProtKB-UniRule"/>
</dbReference>
<evidence type="ECO:0000256" key="2">
    <source>
        <dbReference type="SAM" id="MobiDB-lite"/>
    </source>
</evidence>
<sequence length="385" mass="44569">MNTLLDGSTPLKTIKTKVRVDELAPDVFAYLRQLDGIDQSHIKWSLDPARNVEAAEKAGESQGKSGSFFFFSADKKFIIKTMTNSDFSTFNKLFSDYTRHVSIYQNSLLARIYGVFTIKKEDMVPVHLILMGNTMQVKRLKHVFDLKGSMVNRETKKGLNKASTTKKDINIMKMQKGYDKFLRFKQQDQVDIMKIMDRDTKLLRSHQIMDYSLLLAVDMNLQSVANTTTQKDREALESIKLKNREGSTPASFLQNSSIVTPAPFEKNRHKYVSACEDYYYHLSIIDYLQEFNWDKFLENRAKSLINKKKDHNMISAVEPNYYRTRFVNFMKEQVVINVDDLKWQPLRKMSSTSSVGSRKNTTANFSQQQSTVINNSIQQHDGPYY</sequence>
<feature type="domain" description="PIPK" evidence="3">
    <location>
        <begin position="1"/>
        <end position="334"/>
    </location>
</feature>
<dbReference type="Pfam" id="PF01504">
    <property type="entry name" value="PIP5K"/>
    <property type="match status" value="1"/>
</dbReference>
<name>A0A8J8P1U7_HALGN</name>
<dbReference type="InterPro" id="IPR027483">
    <property type="entry name" value="PInositol-4-P-4/5-kinase_C_sf"/>
</dbReference>
<dbReference type="GO" id="GO:0005886">
    <property type="term" value="C:plasma membrane"/>
    <property type="evidence" value="ECO:0007669"/>
    <property type="project" value="TreeGrafter"/>
</dbReference>
<dbReference type="OrthoDB" id="284201at2759"/>
<dbReference type="InterPro" id="IPR023610">
    <property type="entry name" value="PInositol-4/5-P-5/4-kinase"/>
</dbReference>
<dbReference type="InterPro" id="IPR027484">
    <property type="entry name" value="PInositol-4-P-5-kinase_N"/>
</dbReference>
<evidence type="ECO:0000256" key="1">
    <source>
        <dbReference type="PROSITE-ProRule" id="PRU00781"/>
    </source>
</evidence>
<gene>
    <name evidence="4" type="ORF">FGO68_gene6888</name>
</gene>
<dbReference type="Gene3D" id="3.30.800.10">
    <property type="entry name" value="Phosphatidylinositol Phosphate Kinase II Beta"/>
    <property type="match status" value="1"/>
</dbReference>
<dbReference type="PROSITE" id="PS51455">
    <property type="entry name" value="PIPK"/>
    <property type="match status" value="1"/>
</dbReference>
<dbReference type="SMART" id="SM00330">
    <property type="entry name" value="PIPKc"/>
    <property type="match status" value="1"/>
</dbReference>
<dbReference type="GO" id="GO:0016308">
    <property type="term" value="F:1-phosphatidylinositol-4-phosphate 5-kinase activity"/>
    <property type="evidence" value="ECO:0007669"/>
    <property type="project" value="TreeGrafter"/>
</dbReference>
<keyword evidence="1" id="KW-0067">ATP-binding</keyword>
<evidence type="ECO:0000259" key="3">
    <source>
        <dbReference type="PROSITE" id="PS51455"/>
    </source>
</evidence>
<dbReference type="PANTHER" id="PTHR23086:SF8">
    <property type="entry name" value="PHOSPHATIDYLINOSITOL 5-PHOSPHATE 4-KINASE, ISOFORM A"/>
    <property type="match status" value="1"/>
</dbReference>
<reference evidence="4" key="1">
    <citation type="submission" date="2019-06" db="EMBL/GenBank/DDBJ databases">
        <authorList>
            <person name="Zheng W."/>
        </authorList>
    </citation>
    <scope>NUCLEOTIDE SEQUENCE</scope>
    <source>
        <strain evidence="4">QDHG01</strain>
    </source>
</reference>
<keyword evidence="5" id="KW-1185">Reference proteome</keyword>
<keyword evidence="1" id="KW-0418">Kinase</keyword>
<comment type="caution">
    <text evidence="4">The sequence shown here is derived from an EMBL/GenBank/DDBJ whole genome shotgun (WGS) entry which is preliminary data.</text>
</comment>
<feature type="region of interest" description="Disordered" evidence="2">
    <location>
        <begin position="351"/>
        <end position="372"/>
    </location>
</feature>
<proteinExistence type="predicted"/>
<accession>A0A8J8P1U7</accession>
<dbReference type="SUPFAM" id="SSF56104">
    <property type="entry name" value="SAICAR synthase-like"/>
    <property type="match status" value="1"/>
</dbReference>
<keyword evidence="1" id="KW-0808">Transferase</keyword>
<dbReference type="EMBL" id="RRYP01003140">
    <property type="protein sequence ID" value="TNV84101.1"/>
    <property type="molecule type" value="Genomic_DNA"/>
</dbReference>
<keyword evidence="1" id="KW-0547">Nucleotide-binding</keyword>
<dbReference type="GO" id="GO:0046854">
    <property type="term" value="P:phosphatidylinositol phosphate biosynthetic process"/>
    <property type="evidence" value="ECO:0007669"/>
    <property type="project" value="TreeGrafter"/>
</dbReference>
<dbReference type="PANTHER" id="PTHR23086">
    <property type="entry name" value="PHOSPHATIDYLINOSITOL-4-PHOSPHATE 5-KINASE"/>
    <property type="match status" value="1"/>
</dbReference>
<dbReference type="InterPro" id="IPR002498">
    <property type="entry name" value="PInositol-4-P-4/5-kinase_core"/>
</dbReference>
<dbReference type="Proteomes" id="UP000785679">
    <property type="component" value="Unassembled WGS sequence"/>
</dbReference>
<protein>
    <recommendedName>
        <fullName evidence="3">PIPK domain-containing protein</fullName>
    </recommendedName>
</protein>
<dbReference type="AlphaFoldDB" id="A0A8J8P1U7"/>
<evidence type="ECO:0000313" key="5">
    <source>
        <dbReference type="Proteomes" id="UP000785679"/>
    </source>
</evidence>
<organism evidence="4 5">
    <name type="scientific">Halteria grandinella</name>
    <dbReference type="NCBI Taxonomy" id="5974"/>
    <lineage>
        <taxon>Eukaryota</taxon>
        <taxon>Sar</taxon>
        <taxon>Alveolata</taxon>
        <taxon>Ciliophora</taxon>
        <taxon>Intramacronucleata</taxon>
        <taxon>Spirotrichea</taxon>
        <taxon>Stichotrichia</taxon>
        <taxon>Sporadotrichida</taxon>
        <taxon>Halteriidae</taxon>
        <taxon>Halteria</taxon>
    </lineage>
</organism>
<dbReference type="CDD" id="cd00139">
    <property type="entry name" value="PIPKc"/>
    <property type="match status" value="1"/>
</dbReference>
<evidence type="ECO:0000313" key="4">
    <source>
        <dbReference type="EMBL" id="TNV84101.1"/>
    </source>
</evidence>